<protein>
    <recommendedName>
        <fullName evidence="2">SnoaL-like domain-containing protein</fullName>
    </recommendedName>
</protein>
<dbReference type="SUPFAM" id="SSF54427">
    <property type="entry name" value="NTF2-like"/>
    <property type="match status" value="1"/>
</dbReference>
<evidence type="ECO:0000256" key="1">
    <source>
        <dbReference type="SAM" id="Phobius"/>
    </source>
</evidence>
<feature type="transmembrane region" description="Helical" evidence="1">
    <location>
        <begin position="254"/>
        <end position="277"/>
    </location>
</feature>
<dbReference type="EMBL" id="CACTIH010003870">
    <property type="protein sequence ID" value="CAA2986569.1"/>
    <property type="molecule type" value="Genomic_DNA"/>
</dbReference>
<dbReference type="Pfam" id="PF12680">
    <property type="entry name" value="SnoaL_2"/>
    <property type="match status" value="1"/>
</dbReference>
<evidence type="ECO:0000313" key="3">
    <source>
        <dbReference type="EMBL" id="CAA2986569.1"/>
    </source>
</evidence>
<feature type="domain" description="SnoaL-like" evidence="2">
    <location>
        <begin position="86"/>
        <end position="186"/>
    </location>
</feature>
<proteinExistence type="predicted"/>
<dbReference type="PANTHER" id="PTHR33698:SF1">
    <property type="entry name" value="NUCLEAR TRANSPORT FACTOR 2 (NTF2) FAMILY PROTEIN"/>
    <property type="match status" value="1"/>
</dbReference>
<dbReference type="OrthoDB" id="1886670at2759"/>
<dbReference type="InterPro" id="IPR032710">
    <property type="entry name" value="NTF2-like_dom_sf"/>
</dbReference>
<dbReference type="AlphaFoldDB" id="A0A8S0S2Z5"/>
<keyword evidence="4" id="KW-1185">Reference proteome</keyword>
<reference evidence="3 4" key="1">
    <citation type="submission" date="2019-12" db="EMBL/GenBank/DDBJ databases">
        <authorList>
            <person name="Alioto T."/>
            <person name="Alioto T."/>
            <person name="Gomez Garrido J."/>
        </authorList>
    </citation>
    <scope>NUCLEOTIDE SEQUENCE [LARGE SCALE GENOMIC DNA]</scope>
</reference>
<keyword evidence="1" id="KW-0472">Membrane</keyword>
<keyword evidence="1" id="KW-0812">Transmembrane</keyword>
<keyword evidence="1" id="KW-1133">Transmembrane helix</keyword>
<sequence>MVAITGFPVVVSGKTHLRTKTMATHSPASMPLKRTCRFEQAEIKKPQQLIFTTKEIKWKPLKLFAASSSDSYIDIDFVSPAYIIMEFYSAINGKNLKQLDKLIANDCFFEDYSFPTPFKGKKEALHFLDQLIACMGQNMKFNVEHIWQGDESTAGANWHLDWNKITVPFTRGCSYYKLASDGDRIVIKEARVLTESPIKLGGLALSLLKMVTFLFDAFPAATEWSLKSPHVIFQLLSKSYKIAVEPIISPLLEWYIRLLNFAAYILAFTLQILQYLVKIFNM</sequence>
<evidence type="ECO:0000259" key="2">
    <source>
        <dbReference type="Pfam" id="PF12680"/>
    </source>
</evidence>
<organism evidence="3 4">
    <name type="scientific">Olea europaea subsp. europaea</name>
    <dbReference type="NCBI Taxonomy" id="158383"/>
    <lineage>
        <taxon>Eukaryota</taxon>
        <taxon>Viridiplantae</taxon>
        <taxon>Streptophyta</taxon>
        <taxon>Embryophyta</taxon>
        <taxon>Tracheophyta</taxon>
        <taxon>Spermatophyta</taxon>
        <taxon>Magnoliopsida</taxon>
        <taxon>eudicotyledons</taxon>
        <taxon>Gunneridae</taxon>
        <taxon>Pentapetalae</taxon>
        <taxon>asterids</taxon>
        <taxon>lamiids</taxon>
        <taxon>Lamiales</taxon>
        <taxon>Oleaceae</taxon>
        <taxon>Oleeae</taxon>
        <taxon>Olea</taxon>
    </lineage>
</organism>
<dbReference type="Gene3D" id="3.10.450.50">
    <property type="match status" value="1"/>
</dbReference>
<gene>
    <name evidence="3" type="ORF">OLEA9_A006315</name>
</gene>
<accession>A0A8S0S2Z5</accession>
<name>A0A8S0S2Z5_OLEEU</name>
<evidence type="ECO:0000313" key="4">
    <source>
        <dbReference type="Proteomes" id="UP000594638"/>
    </source>
</evidence>
<dbReference type="Proteomes" id="UP000594638">
    <property type="component" value="Unassembled WGS sequence"/>
</dbReference>
<comment type="caution">
    <text evidence="3">The sequence shown here is derived from an EMBL/GenBank/DDBJ whole genome shotgun (WGS) entry which is preliminary data.</text>
</comment>
<dbReference type="PANTHER" id="PTHR33698">
    <property type="entry name" value="NUCLEAR TRANSPORT FACTOR 2 (NTF2)-LIKE PROTEIN"/>
    <property type="match status" value="1"/>
</dbReference>
<dbReference type="InterPro" id="IPR037401">
    <property type="entry name" value="SnoaL-like"/>
</dbReference>
<dbReference type="Gramene" id="OE9A006315T1">
    <property type="protein sequence ID" value="OE9A006315C1"/>
    <property type="gene ID" value="OE9A006315"/>
</dbReference>